<name>W1PXV3_AMBTC</name>
<protein>
    <submittedName>
        <fullName evidence="1">Uncharacterized protein</fullName>
    </submittedName>
</protein>
<dbReference type="AlphaFoldDB" id="W1PXV3"/>
<dbReference type="EMBL" id="KI392616">
    <property type="protein sequence ID" value="ERN12285.1"/>
    <property type="molecule type" value="Genomic_DNA"/>
</dbReference>
<dbReference type="Gramene" id="ERN12285">
    <property type="protein sequence ID" value="ERN12285"/>
    <property type="gene ID" value="AMTR_s00034p00242270"/>
</dbReference>
<dbReference type="HOGENOM" id="CLU_2729676_0_0_1"/>
<keyword evidence="2" id="KW-1185">Reference proteome</keyword>
<evidence type="ECO:0000313" key="2">
    <source>
        <dbReference type="Proteomes" id="UP000017836"/>
    </source>
</evidence>
<organism evidence="1 2">
    <name type="scientific">Amborella trichopoda</name>
    <dbReference type="NCBI Taxonomy" id="13333"/>
    <lineage>
        <taxon>Eukaryota</taxon>
        <taxon>Viridiplantae</taxon>
        <taxon>Streptophyta</taxon>
        <taxon>Embryophyta</taxon>
        <taxon>Tracheophyta</taxon>
        <taxon>Spermatophyta</taxon>
        <taxon>Magnoliopsida</taxon>
        <taxon>Amborellales</taxon>
        <taxon>Amborellaceae</taxon>
        <taxon>Amborella</taxon>
    </lineage>
</organism>
<accession>W1PXV3</accession>
<feature type="non-terminal residue" evidence="1">
    <location>
        <position position="72"/>
    </location>
</feature>
<sequence length="72" mass="8069">MNSDCHLLPCVSLDPPNLRWRGGVSDKEPREHKHHLLQLRVGPCVLAHLCDSHTSGHSGELSPDISQLIYHK</sequence>
<evidence type="ECO:0000313" key="1">
    <source>
        <dbReference type="EMBL" id="ERN12285.1"/>
    </source>
</evidence>
<proteinExistence type="predicted"/>
<dbReference type="Proteomes" id="UP000017836">
    <property type="component" value="Unassembled WGS sequence"/>
</dbReference>
<reference evidence="2" key="1">
    <citation type="journal article" date="2013" name="Science">
        <title>The Amborella genome and the evolution of flowering plants.</title>
        <authorList>
            <consortium name="Amborella Genome Project"/>
        </authorList>
    </citation>
    <scope>NUCLEOTIDE SEQUENCE [LARGE SCALE GENOMIC DNA]</scope>
</reference>
<gene>
    <name evidence="1" type="ORF">AMTR_s00034p00242270</name>
</gene>